<keyword evidence="2 7" id="KW-0732">Signal</keyword>
<proteinExistence type="inferred from homology"/>
<name>A0A284R543_ARMOS</name>
<dbReference type="OMA" id="LFQHRMY"/>
<dbReference type="AlphaFoldDB" id="A0A284R543"/>
<feature type="region of interest" description="Disordered" evidence="6">
    <location>
        <begin position="325"/>
        <end position="344"/>
    </location>
</feature>
<evidence type="ECO:0000256" key="4">
    <source>
        <dbReference type="ARBA" id="ARBA00023295"/>
    </source>
</evidence>
<feature type="chain" id="PRO_5013306908" evidence="7">
    <location>
        <begin position="20"/>
        <end position="344"/>
    </location>
</feature>
<dbReference type="PANTHER" id="PTHR43817">
    <property type="entry name" value="GLYCOSYL HYDROLASE"/>
    <property type="match status" value="1"/>
</dbReference>
<evidence type="ECO:0000256" key="1">
    <source>
        <dbReference type="ARBA" id="ARBA00009865"/>
    </source>
</evidence>
<evidence type="ECO:0000256" key="7">
    <source>
        <dbReference type="SAM" id="SignalP"/>
    </source>
</evidence>
<dbReference type="Pfam" id="PF04616">
    <property type="entry name" value="Glyco_hydro_43"/>
    <property type="match status" value="1"/>
</dbReference>
<dbReference type="PANTHER" id="PTHR43817:SF1">
    <property type="entry name" value="HYDROLASE, FAMILY 43, PUTATIVE (AFU_ORTHOLOGUE AFUA_3G01660)-RELATED"/>
    <property type="match status" value="1"/>
</dbReference>
<sequence length="344" mass="38079">MLKFFALFVLVWQCLSVQAFKNPIKSSDGSDPFIRRILLHVFYPLLLLVRSDLAADLTTTTWTDIQITRGTTMQELKDATPKVVWSDSTSSRCCNVWAPEIWWYATESSWFIYYTAGVSGTFDDQYLHVLKGSSTNIWDSEWSYEGRISIPNRDYWSIDGTLLFYGSATYLVYSAWDGAYQCLFIAQMTSSSTVGDAVKISTPTYDWEMVGANVNEGPGKLTFSALYHGGRTFLTFSASNCAGTGYELGRLELTGTNPLSASSWTKYSEPIFTSANGNYEPGHNGFFTSEDGTETWMVYHASSASPGTCDGARYTMVQSISWNSDGTPNLGSPVSESTSLSEPA</sequence>
<feature type="signal peptide" evidence="7">
    <location>
        <begin position="1"/>
        <end position="19"/>
    </location>
</feature>
<evidence type="ECO:0000256" key="2">
    <source>
        <dbReference type="ARBA" id="ARBA00022729"/>
    </source>
</evidence>
<dbReference type="STRING" id="47428.A0A284R543"/>
<dbReference type="SUPFAM" id="SSF75005">
    <property type="entry name" value="Arabinanase/levansucrase/invertase"/>
    <property type="match status" value="1"/>
</dbReference>
<evidence type="ECO:0000256" key="6">
    <source>
        <dbReference type="SAM" id="MobiDB-lite"/>
    </source>
</evidence>
<evidence type="ECO:0000256" key="3">
    <source>
        <dbReference type="ARBA" id="ARBA00022801"/>
    </source>
</evidence>
<evidence type="ECO:0000256" key="5">
    <source>
        <dbReference type="RuleBase" id="RU361187"/>
    </source>
</evidence>
<protein>
    <submittedName>
        <fullName evidence="8">Related to glycosyl hydrolase, family 43</fullName>
    </submittedName>
</protein>
<organism evidence="8 9">
    <name type="scientific">Armillaria ostoyae</name>
    <name type="common">Armillaria root rot fungus</name>
    <dbReference type="NCBI Taxonomy" id="47428"/>
    <lineage>
        <taxon>Eukaryota</taxon>
        <taxon>Fungi</taxon>
        <taxon>Dikarya</taxon>
        <taxon>Basidiomycota</taxon>
        <taxon>Agaricomycotina</taxon>
        <taxon>Agaricomycetes</taxon>
        <taxon>Agaricomycetidae</taxon>
        <taxon>Agaricales</taxon>
        <taxon>Marasmiineae</taxon>
        <taxon>Physalacriaceae</taxon>
        <taxon>Armillaria</taxon>
    </lineage>
</organism>
<keyword evidence="4 5" id="KW-0326">Glycosidase</keyword>
<keyword evidence="9" id="KW-1185">Reference proteome</keyword>
<evidence type="ECO:0000313" key="8">
    <source>
        <dbReference type="EMBL" id="SJL03834.1"/>
    </source>
</evidence>
<dbReference type="GO" id="GO:0004553">
    <property type="term" value="F:hydrolase activity, hydrolyzing O-glycosyl compounds"/>
    <property type="evidence" value="ECO:0007669"/>
    <property type="project" value="InterPro"/>
</dbReference>
<dbReference type="InterPro" id="IPR023296">
    <property type="entry name" value="Glyco_hydro_beta-prop_sf"/>
</dbReference>
<dbReference type="InterPro" id="IPR006710">
    <property type="entry name" value="Glyco_hydro_43"/>
</dbReference>
<dbReference type="EMBL" id="FUEG01000004">
    <property type="protein sequence ID" value="SJL03834.1"/>
    <property type="molecule type" value="Genomic_DNA"/>
</dbReference>
<dbReference type="OrthoDB" id="272289at2759"/>
<comment type="similarity">
    <text evidence="1 5">Belongs to the glycosyl hydrolase 43 family.</text>
</comment>
<dbReference type="CDD" id="cd18820">
    <property type="entry name" value="GH43_LbAraf43-like"/>
    <property type="match status" value="1"/>
</dbReference>
<accession>A0A284R543</accession>
<gene>
    <name evidence="8" type="ORF">ARMOST_07191</name>
</gene>
<reference evidence="9" key="1">
    <citation type="journal article" date="2017" name="Nat. Ecol. Evol.">
        <title>Genome expansion and lineage-specific genetic innovations in the forest pathogenic fungi Armillaria.</title>
        <authorList>
            <person name="Sipos G."/>
            <person name="Prasanna A.N."/>
            <person name="Walter M.C."/>
            <person name="O'Connor E."/>
            <person name="Balint B."/>
            <person name="Krizsan K."/>
            <person name="Kiss B."/>
            <person name="Hess J."/>
            <person name="Varga T."/>
            <person name="Slot J."/>
            <person name="Riley R."/>
            <person name="Boka B."/>
            <person name="Rigling D."/>
            <person name="Barry K."/>
            <person name="Lee J."/>
            <person name="Mihaltcheva S."/>
            <person name="LaButti K."/>
            <person name="Lipzen A."/>
            <person name="Waldron R."/>
            <person name="Moloney N.M."/>
            <person name="Sperisen C."/>
            <person name="Kredics L."/>
            <person name="Vagvoelgyi C."/>
            <person name="Patrignani A."/>
            <person name="Fitzpatrick D."/>
            <person name="Nagy I."/>
            <person name="Doyle S."/>
            <person name="Anderson J.B."/>
            <person name="Grigoriev I.V."/>
            <person name="Gueldener U."/>
            <person name="Muensterkoetter M."/>
            <person name="Nagy L.G."/>
        </authorList>
    </citation>
    <scope>NUCLEOTIDE SEQUENCE [LARGE SCALE GENOMIC DNA]</scope>
    <source>
        <strain evidence="9">C18/9</strain>
    </source>
</reference>
<keyword evidence="3 5" id="KW-0378">Hydrolase</keyword>
<dbReference type="GO" id="GO:0005975">
    <property type="term" value="P:carbohydrate metabolic process"/>
    <property type="evidence" value="ECO:0007669"/>
    <property type="project" value="InterPro"/>
</dbReference>
<dbReference type="Proteomes" id="UP000219338">
    <property type="component" value="Unassembled WGS sequence"/>
</dbReference>
<dbReference type="Gene3D" id="2.115.10.20">
    <property type="entry name" value="Glycosyl hydrolase domain, family 43"/>
    <property type="match status" value="1"/>
</dbReference>
<evidence type="ECO:0000313" key="9">
    <source>
        <dbReference type="Proteomes" id="UP000219338"/>
    </source>
</evidence>